<name>A0ABY2WND9_9FLAO</name>
<feature type="chain" id="PRO_5045503377" description="Outer membrane protein with beta-barrel domain" evidence="1">
    <location>
        <begin position="21"/>
        <end position="337"/>
    </location>
</feature>
<evidence type="ECO:0000256" key="1">
    <source>
        <dbReference type="SAM" id="SignalP"/>
    </source>
</evidence>
<protein>
    <recommendedName>
        <fullName evidence="4">Outer membrane protein with beta-barrel domain</fullName>
    </recommendedName>
</protein>
<keyword evidence="3" id="KW-1185">Reference proteome</keyword>
<dbReference type="RefSeq" id="WP_138833029.1">
    <property type="nucleotide sequence ID" value="NZ_VCNI01000001.1"/>
</dbReference>
<dbReference type="Proteomes" id="UP000751614">
    <property type="component" value="Unassembled WGS sequence"/>
</dbReference>
<evidence type="ECO:0008006" key="4">
    <source>
        <dbReference type="Google" id="ProtNLM"/>
    </source>
</evidence>
<comment type="caution">
    <text evidence="2">The sequence shown here is derived from an EMBL/GenBank/DDBJ whole genome shotgun (WGS) entry which is preliminary data.</text>
</comment>
<organism evidence="2 3">
    <name type="scientific">Flagellimonas algicola</name>
    <dbReference type="NCBI Taxonomy" id="2583815"/>
    <lineage>
        <taxon>Bacteria</taxon>
        <taxon>Pseudomonadati</taxon>
        <taxon>Bacteroidota</taxon>
        <taxon>Flavobacteriia</taxon>
        <taxon>Flavobacteriales</taxon>
        <taxon>Flavobacteriaceae</taxon>
        <taxon>Flagellimonas</taxon>
    </lineage>
</organism>
<proteinExistence type="predicted"/>
<evidence type="ECO:0000313" key="2">
    <source>
        <dbReference type="EMBL" id="TMU56506.1"/>
    </source>
</evidence>
<gene>
    <name evidence="2" type="ORF">FGG15_02905</name>
</gene>
<accession>A0ABY2WND9</accession>
<sequence>MKKQVYIPFILFICFTNLQAQNYLPGEDGFTYKVNGLVYFKGFDKEKGELDGNTYYAEEYLFNKVGLHTVKLKVKDQYDSMKEKEVSVDYYLLKLGSFTYGEEVEESKITKLAADRTFKIYGKKIDDTYKLFSNRDKTRAQWVPINDKKIDREDANKYFAITVAEFNKHIAEKIILKRYNIGFGNYGLKLIYGAQLSVPFKLRPSINEEPLRLTPEISLGGFFGGRVRIKRYEDTHWIPLFISAGVGAVGVNQNNTIDESTITGENQVVAFNFSVGSLVKLKDFQIGVVAGWDKATGDLGKEWVYQGRPWFSLAIGYNFLEFGSKKSTENGTNAVND</sequence>
<dbReference type="EMBL" id="VCNI01000001">
    <property type="protein sequence ID" value="TMU56506.1"/>
    <property type="molecule type" value="Genomic_DNA"/>
</dbReference>
<reference evidence="2 3" key="1">
    <citation type="submission" date="2019-05" db="EMBL/GenBank/DDBJ databases">
        <title>Flagellimonas sp. AsT0115, sp. nov., isolated from a marine red algae, Asparagopsis taxiformis.</title>
        <authorList>
            <person name="Kim J."/>
            <person name="Jeong S.E."/>
            <person name="Jeon C.O."/>
        </authorList>
    </citation>
    <scope>NUCLEOTIDE SEQUENCE [LARGE SCALE GENOMIC DNA]</scope>
    <source>
        <strain evidence="2 3">AsT0115</strain>
    </source>
</reference>
<keyword evidence="1" id="KW-0732">Signal</keyword>
<feature type="signal peptide" evidence="1">
    <location>
        <begin position="1"/>
        <end position="20"/>
    </location>
</feature>
<evidence type="ECO:0000313" key="3">
    <source>
        <dbReference type="Proteomes" id="UP000751614"/>
    </source>
</evidence>